<dbReference type="VEuPathDB" id="FungiDB:ASPVEDRAFT_74432"/>
<dbReference type="OrthoDB" id="4509615at2759"/>
<protein>
    <submittedName>
        <fullName evidence="1">Uncharacterized protein</fullName>
    </submittedName>
</protein>
<dbReference type="Proteomes" id="UP000184073">
    <property type="component" value="Unassembled WGS sequence"/>
</dbReference>
<dbReference type="AlphaFoldDB" id="A0A1L9PTX8"/>
<keyword evidence="2" id="KW-1185">Reference proteome</keyword>
<evidence type="ECO:0000313" key="1">
    <source>
        <dbReference type="EMBL" id="OJJ04988.1"/>
    </source>
</evidence>
<gene>
    <name evidence="1" type="ORF">ASPVEDRAFT_74432</name>
</gene>
<reference evidence="2" key="1">
    <citation type="journal article" date="2017" name="Genome Biol.">
        <title>Comparative genomics reveals high biological diversity and specific adaptations in the industrially and medically important fungal genus Aspergillus.</title>
        <authorList>
            <person name="de Vries R.P."/>
            <person name="Riley R."/>
            <person name="Wiebenga A."/>
            <person name="Aguilar-Osorio G."/>
            <person name="Amillis S."/>
            <person name="Uchima C.A."/>
            <person name="Anderluh G."/>
            <person name="Asadollahi M."/>
            <person name="Askin M."/>
            <person name="Barry K."/>
            <person name="Battaglia E."/>
            <person name="Bayram O."/>
            <person name="Benocci T."/>
            <person name="Braus-Stromeyer S.A."/>
            <person name="Caldana C."/>
            <person name="Canovas D."/>
            <person name="Cerqueira G.C."/>
            <person name="Chen F."/>
            <person name="Chen W."/>
            <person name="Choi C."/>
            <person name="Clum A."/>
            <person name="Dos Santos R.A."/>
            <person name="Damasio A.R."/>
            <person name="Diallinas G."/>
            <person name="Emri T."/>
            <person name="Fekete E."/>
            <person name="Flipphi M."/>
            <person name="Freyberg S."/>
            <person name="Gallo A."/>
            <person name="Gournas C."/>
            <person name="Habgood R."/>
            <person name="Hainaut M."/>
            <person name="Harispe M.L."/>
            <person name="Henrissat B."/>
            <person name="Hilden K.S."/>
            <person name="Hope R."/>
            <person name="Hossain A."/>
            <person name="Karabika E."/>
            <person name="Karaffa L."/>
            <person name="Karanyi Z."/>
            <person name="Krasevec N."/>
            <person name="Kuo A."/>
            <person name="Kusch H."/>
            <person name="LaButti K."/>
            <person name="Lagendijk E.L."/>
            <person name="Lapidus A."/>
            <person name="Levasseur A."/>
            <person name="Lindquist E."/>
            <person name="Lipzen A."/>
            <person name="Logrieco A.F."/>
            <person name="MacCabe A."/>
            <person name="Maekelae M.R."/>
            <person name="Malavazi I."/>
            <person name="Melin P."/>
            <person name="Meyer V."/>
            <person name="Mielnichuk N."/>
            <person name="Miskei M."/>
            <person name="Molnar A.P."/>
            <person name="Mule G."/>
            <person name="Ngan C.Y."/>
            <person name="Orejas M."/>
            <person name="Orosz E."/>
            <person name="Ouedraogo J.P."/>
            <person name="Overkamp K.M."/>
            <person name="Park H.-S."/>
            <person name="Perrone G."/>
            <person name="Piumi F."/>
            <person name="Punt P.J."/>
            <person name="Ram A.F."/>
            <person name="Ramon A."/>
            <person name="Rauscher S."/>
            <person name="Record E."/>
            <person name="Riano-Pachon D.M."/>
            <person name="Robert V."/>
            <person name="Roehrig J."/>
            <person name="Ruller R."/>
            <person name="Salamov A."/>
            <person name="Salih N.S."/>
            <person name="Samson R.A."/>
            <person name="Sandor E."/>
            <person name="Sanguinetti M."/>
            <person name="Schuetze T."/>
            <person name="Sepcic K."/>
            <person name="Shelest E."/>
            <person name="Sherlock G."/>
            <person name="Sophianopoulou V."/>
            <person name="Squina F.M."/>
            <person name="Sun H."/>
            <person name="Susca A."/>
            <person name="Todd R.B."/>
            <person name="Tsang A."/>
            <person name="Unkles S.E."/>
            <person name="van de Wiele N."/>
            <person name="van Rossen-Uffink D."/>
            <person name="Oliveira J.V."/>
            <person name="Vesth T.C."/>
            <person name="Visser J."/>
            <person name="Yu J.-H."/>
            <person name="Zhou M."/>
            <person name="Andersen M.R."/>
            <person name="Archer D.B."/>
            <person name="Baker S.E."/>
            <person name="Benoit I."/>
            <person name="Brakhage A.A."/>
            <person name="Braus G.H."/>
            <person name="Fischer R."/>
            <person name="Frisvad J.C."/>
            <person name="Goldman G.H."/>
            <person name="Houbraken J."/>
            <person name="Oakley B."/>
            <person name="Pocsi I."/>
            <person name="Scazzocchio C."/>
            <person name="Seiboth B."/>
            <person name="vanKuyk P.A."/>
            <person name="Wortman J."/>
            <person name="Dyer P.S."/>
            <person name="Grigoriev I.V."/>
        </authorList>
    </citation>
    <scope>NUCLEOTIDE SEQUENCE [LARGE SCALE GENOMIC DNA]</scope>
    <source>
        <strain evidence="2">CBS 583.65</strain>
    </source>
</reference>
<dbReference type="RefSeq" id="XP_040670750.1">
    <property type="nucleotide sequence ID" value="XM_040816256.1"/>
</dbReference>
<accession>A0A1L9PTX8</accession>
<dbReference type="EMBL" id="KV878132">
    <property type="protein sequence ID" value="OJJ04988.1"/>
    <property type="molecule type" value="Genomic_DNA"/>
</dbReference>
<dbReference type="GeneID" id="63731767"/>
<organism evidence="1 2">
    <name type="scientific">Aspergillus versicolor CBS 583.65</name>
    <dbReference type="NCBI Taxonomy" id="1036611"/>
    <lineage>
        <taxon>Eukaryota</taxon>
        <taxon>Fungi</taxon>
        <taxon>Dikarya</taxon>
        <taxon>Ascomycota</taxon>
        <taxon>Pezizomycotina</taxon>
        <taxon>Eurotiomycetes</taxon>
        <taxon>Eurotiomycetidae</taxon>
        <taxon>Eurotiales</taxon>
        <taxon>Aspergillaceae</taxon>
        <taxon>Aspergillus</taxon>
        <taxon>Aspergillus subgen. Nidulantes</taxon>
    </lineage>
</organism>
<proteinExistence type="predicted"/>
<sequence length="448" mass="51502">MLFEVEDEKILDASVSALRDFTTIQSLPNHTESSFLEICDAFLAQFRDLDTLLNGHYEHITTELLSAAARLQSQLLCELDTDTGTDMDLSGDTTVIALALHCFAMIHFMAGIEGYNPNIPETELFRDGSPVVVMEQEYEERRFLPTIRVHKPENYPVPRLDPEPSIKRTGERHLYLDREFHRILEHVVHVSFRLLNTQDPRHWPTVLYVLVILSVAIRDGLNPLLRWRQRLGDAKREFDLVFWDLARYYYICTGRGQILSDRWCKKEYAARVQQDRVAVEHAEMLNRLWLDLVLYTRQILTTLEGRYAARLTLIIKRVPYRTQPKEIVYRLVRACSSQNGSLSVYRTAATCEIKNSSLGPQYLVVEKADQSVKKENTERAADCCVHVEERELANQGLRTPLEQPARDLSPYSKSGMPLVMGHCASMMQAKKFCGQYTPCRTPDSYGVA</sequence>
<evidence type="ECO:0000313" key="2">
    <source>
        <dbReference type="Proteomes" id="UP000184073"/>
    </source>
</evidence>
<name>A0A1L9PTX8_ASPVE</name>